<accession>A0A5B7ZQ35</accession>
<dbReference type="RefSeq" id="WP_139716049.1">
    <property type="nucleotide sequence ID" value="NZ_CP040871.1"/>
</dbReference>
<dbReference type="OrthoDB" id="4868979at2"/>
<gene>
    <name evidence="1" type="ORF">FHQ07_06535</name>
</gene>
<evidence type="ECO:0000313" key="1">
    <source>
        <dbReference type="EMBL" id="QDA56997.1"/>
    </source>
</evidence>
<name>A0A5B7ZQ35_9GAMM</name>
<protein>
    <submittedName>
        <fullName evidence="1">Uncharacterized protein</fullName>
    </submittedName>
</protein>
<sequence>MTEHFVRLGARHFSALASGDPVLWSEVIGAKVTHADYGAGEIVAVEQRLNYTPLITLRFANALKTWTVQSFDNDKTWISLDPSLIARAESMATARATARAELERQPKLRAEAALAALSNLKERIGVKDANLIIVHTPYEQPLDGHASFQEAASLAFEVSKNCAVELIVKRDDDHWFVLANHEYQDLIDQYIHEHYWYKKTPEEEAREIAKCEEMEQEDIYRASDERALSSREIEQEMWGYVDELQTDDE</sequence>
<evidence type="ECO:0000313" key="2">
    <source>
        <dbReference type="Proteomes" id="UP000308149"/>
    </source>
</evidence>
<reference evidence="1 2" key="1">
    <citation type="submission" date="2019-06" db="EMBL/GenBank/DDBJ databases">
        <title>Thermomonas aquatica sp. nov., isolated from an industrial wastewater treatment plant.</title>
        <authorList>
            <person name="Jeon J.H."/>
            <person name="Park D.-S."/>
        </authorList>
    </citation>
    <scope>NUCLEOTIDE SEQUENCE [LARGE SCALE GENOMIC DNA]</scope>
    <source>
        <strain evidence="1 2">SY21</strain>
    </source>
</reference>
<dbReference type="AlphaFoldDB" id="A0A5B7ZQ35"/>
<dbReference type="Proteomes" id="UP000308149">
    <property type="component" value="Chromosome"/>
</dbReference>
<dbReference type="KEGG" id="thes:FHQ07_06535"/>
<dbReference type="EMBL" id="CP040871">
    <property type="protein sequence ID" value="QDA56997.1"/>
    <property type="molecule type" value="Genomic_DNA"/>
</dbReference>
<proteinExistence type="predicted"/>
<keyword evidence="2" id="KW-1185">Reference proteome</keyword>
<organism evidence="1 2">
    <name type="scientific">Thermomonas aquatica</name>
    <dbReference type="NCBI Taxonomy" id="2202149"/>
    <lineage>
        <taxon>Bacteria</taxon>
        <taxon>Pseudomonadati</taxon>
        <taxon>Pseudomonadota</taxon>
        <taxon>Gammaproteobacteria</taxon>
        <taxon>Lysobacterales</taxon>
        <taxon>Lysobacteraceae</taxon>
        <taxon>Thermomonas</taxon>
    </lineage>
</organism>